<keyword evidence="2" id="KW-0472">Membrane</keyword>
<feature type="region of interest" description="Disordered" evidence="1">
    <location>
        <begin position="1"/>
        <end position="47"/>
    </location>
</feature>
<evidence type="ECO:0000256" key="1">
    <source>
        <dbReference type="SAM" id="MobiDB-lite"/>
    </source>
</evidence>
<evidence type="ECO:0000313" key="3">
    <source>
        <dbReference type="EMBL" id="MEJ2867670.1"/>
    </source>
</evidence>
<evidence type="ECO:0000256" key="2">
    <source>
        <dbReference type="SAM" id="Phobius"/>
    </source>
</evidence>
<name>A0ABU8MK15_9PSEU</name>
<feature type="transmembrane region" description="Helical" evidence="2">
    <location>
        <begin position="79"/>
        <end position="97"/>
    </location>
</feature>
<keyword evidence="4" id="KW-1185">Reference proteome</keyword>
<protein>
    <recommendedName>
        <fullName evidence="5">DUF308 domain-containing protein</fullName>
    </recommendedName>
</protein>
<keyword evidence="2" id="KW-1133">Transmembrane helix</keyword>
<feature type="transmembrane region" description="Helical" evidence="2">
    <location>
        <begin position="168"/>
        <end position="185"/>
    </location>
</feature>
<comment type="caution">
    <text evidence="3">The sequence shown here is derived from an EMBL/GenBank/DDBJ whole genome shotgun (WGS) entry which is preliminary data.</text>
</comment>
<proteinExistence type="predicted"/>
<reference evidence="3 4" key="1">
    <citation type="submission" date="2024-03" db="EMBL/GenBank/DDBJ databases">
        <title>Actinomycetospora sp. OC33-EN08, a novel actinomycete isolated from wild orchid (Aerides multiflora).</title>
        <authorList>
            <person name="Suriyachadkun C."/>
        </authorList>
    </citation>
    <scope>NUCLEOTIDE SEQUENCE [LARGE SCALE GENOMIC DNA]</scope>
    <source>
        <strain evidence="3 4">OC33-EN08</strain>
    </source>
</reference>
<dbReference type="Proteomes" id="UP001385809">
    <property type="component" value="Unassembled WGS sequence"/>
</dbReference>
<accession>A0ABU8MK15</accession>
<keyword evidence="2" id="KW-0812">Transmembrane</keyword>
<feature type="compositionally biased region" description="Low complexity" evidence="1">
    <location>
        <begin position="35"/>
        <end position="47"/>
    </location>
</feature>
<sequence length="224" mass="22849">MSFPQPGRRPGDPYRGRAPGGPAFQRGGYGPPQGPSRGRPPSSGRAPGGRSVWLDPVLVESLIGVAWLTVGTLGIGADGAGTLLLAVGIAVVVVILVENRRRGSHPFDGRRSGDLLRYGGIAVGAIVVESVLLGLISWSEAAPGVAAVITGAAFVALSRSTGQRPTQWLGAVVAVLGVLAALISTQEASGVVSQGVLGLLVGVLVLVSAADRIGLLETLRDRFR</sequence>
<dbReference type="EMBL" id="JBBEGN010000003">
    <property type="protein sequence ID" value="MEJ2867670.1"/>
    <property type="molecule type" value="Genomic_DNA"/>
</dbReference>
<dbReference type="RefSeq" id="WP_337694283.1">
    <property type="nucleotide sequence ID" value="NZ_JBBEGN010000003.1"/>
</dbReference>
<evidence type="ECO:0000313" key="4">
    <source>
        <dbReference type="Proteomes" id="UP001385809"/>
    </source>
</evidence>
<organism evidence="3 4">
    <name type="scientific">Actinomycetospora aurantiaca</name>
    <dbReference type="NCBI Taxonomy" id="3129233"/>
    <lineage>
        <taxon>Bacteria</taxon>
        <taxon>Bacillati</taxon>
        <taxon>Actinomycetota</taxon>
        <taxon>Actinomycetes</taxon>
        <taxon>Pseudonocardiales</taxon>
        <taxon>Pseudonocardiaceae</taxon>
        <taxon>Actinomycetospora</taxon>
    </lineage>
</organism>
<feature type="transmembrane region" description="Helical" evidence="2">
    <location>
        <begin position="191"/>
        <end position="210"/>
    </location>
</feature>
<feature type="transmembrane region" description="Helical" evidence="2">
    <location>
        <begin position="118"/>
        <end position="138"/>
    </location>
</feature>
<evidence type="ECO:0008006" key="5">
    <source>
        <dbReference type="Google" id="ProtNLM"/>
    </source>
</evidence>
<gene>
    <name evidence="3" type="ORF">WCD74_07840</name>
</gene>
<feature type="transmembrane region" description="Helical" evidence="2">
    <location>
        <begin position="144"/>
        <end position="161"/>
    </location>
</feature>